<dbReference type="InterPro" id="IPR036890">
    <property type="entry name" value="HATPase_C_sf"/>
</dbReference>
<keyword evidence="3" id="KW-1185">Reference proteome</keyword>
<feature type="region of interest" description="Disordered" evidence="1">
    <location>
        <begin position="77"/>
        <end position="120"/>
    </location>
</feature>
<organism evidence="2 3">
    <name type="scientific">Kitasatospora indigofera</name>
    <dbReference type="NCBI Taxonomy" id="67307"/>
    <lineage>
        <taxon>Bacteria</taxon>
        <taxon>Bacillati</taxon>
        <taxon>Actinomycetota</taxon>
        <taxon>Actinomycetes</taxon>
        <taxon>Kitasatosporales</taxon>
        <taxon>Streptomycetaceae</taxon>
        <taxon>Kitasatospora</taxon>
    </lineage>
</organism>
<dbReference type="AlphaFoldDB" id="A0A919G2M1"/>
<sequence>MLGYAERAGRDRPGESGGPDGMFHSDGGAEMARGKRWTFLARRADRRSGWGAPIAVPEVLAAGAPVPAPLVRNPAGCGAPLGPPDPAGRGTARQPAAGQAAAGGADVPGRGAGPGPADAAQAARQAVRTAAGGGHVSAVRLQLPADLPPVSADGAQLRLAVAALLEHALRRRPPGTKVLVRAEAVGGAVDGGAGRVEIRVADRGASRPGEAKYWTAVEGAEGAARAAGGRLRVEETPAGGLTFVLVLPALAAGGPGRRA</sequence>
<proteinExistence type="predicted"/>
<name>A0A919G2M1_9ACTN</name>
<reference evidence="2" key="2">
    <citation type="submission" date="2020-09" db="EMBL/GenBank/DDBJ databases">
        <authorList>
            <person name="Sun Q."/>
            <person name="Ohkuma M."/>
        </authorList>
    </citation>
    <scope>NUCLEOTIDE SEQUENCE</scope>
    <source>
        <strain evidence="2">JCM 4646</strain>
    </source>
</reference>
<accession>A0A919G2M1</accession>
<feature type="region of interest" description="Disordered" evidence="1">
    <location>
        <begin position="1"/>
        <end position="33"/>
    </location>
</feature>
<dbReference type="SUPFAM" id="SSF55874">
    <property type="entry name" value="ATPase domain of HSP90 chaperone/DNA topoisomerase II/histidine kinase"/>
    <property type="match status" value="1"/>
</dbReference>
<evidence type="ECO:0000256" key="1">
    <source>
        <dbReference type="SAM" id="MobiDB-lite"/>
    </source>
</evidence>
<evidence type="ECO:0000313" key="2">
    <source>
        <dbReference type="EMBL" id="GHH76499.1"/>
    </source>
</evidence>
<gene>
    <name evidence="2" type="ORF">GCM10018781_47830</name>
</gene>
<feature type="compositionally biased region" description="Low complexity" evidence="1">
    <location>
        <begin position="87"/>
        <end position="120"/>
    </location>
</feature>
<dbReference type="EMBL" id="BNBO01000029">
    <property type="protein sequence ID" value="GHH76499.1"/>
    <property type="molecule type" value="Genomic_DNA"/>
</dbReference>
<protein>
    <recommendedName>
        <fullName evidence="4">Histidine kinase/HSP90-like ATPase domain-containing protein</fullName>
    </recommendedName>
</protein>
<evidence type="ECO:0000313" key="3">
    <source>
        <dbReference type="Proteomes" id="UP000617734"/>
    </source>
</evidence>
<dbReference type="Proteomes" id="UP000617734">
    <property type="component" value="Unassembled WGS sequence"/>
</dbReference>
<dbReference type="Gene3D" id="3.30.565.10">
    <property type="entry name" value="Histidine kinase-like ATPase, C-terminal domain"/>
    <property type="match status" value="1"/>
</dbReference>
<reference evidence="2" key="1">
    <citation type="journal article" date="2014" name="Int. J. Syst. Evol. Microbiol.">
        <title>Complete genome sequence of Corynebacterium casei LMG S-19264T (=DSM 44701T), isolated from a smear-ripened cheese.</title>
        <authorList>
            <consortium name="US DOE Joint Genome Institute (JGI-PGF)"/>
            <person name="Walter F."/>
            <person name="Albersmeier A."/>
            <person name="Kalinowski J."/>
            <person name="Ruckert C."/>
        </authorList>
    </citation>
    <scope>NUCLEOTIDE SEQUENCE</scope>
    <source>
        <strain evidence="2">JCM 4646</strain>
    </source>
</reference>
<evidence type="ECO:0008006" key="4">
    <source>
        <dbReference type="Google" id="ProtNLM"/>
    </source>
</evidence>
<comment type="caution">
    <text evidence="2">The sequence shown here is derived from an EMBL/GenBank/DDBJ whole genome shotgun (WGS) entry which is preliminary data.</text>
</comment>